<evidence type="ECO:0000313" key="4">
    <source>
        <dbReference type="EMBL" id="GKU87809.1"/>
    </source>
</evidence>
<name>A0AAV5HQB6_9ROSI</name>
<proteinExistence type="predicted"/>
<sequence>MEEQLKNIIRKCEDDEKVARTCLSMGFTHIDPRLHQMLFADRNYKGGGLTTKVDYSPSFKPKITVESCEDKDTQLLLSGAKIVLSCCLTLSARSQTCSTLVFKPPSHQMAPTQHRAIRCPFQEYYIRHMDGKKGSSNVWKLQFIVEGLSLELCAKDRVGLLSEVTRILRENGLSVTRADVTTTGEKAVNVFDM</sequence>
<dbReference type="Gene3D" id="3.30.70.260">
    <property type="match status" value="1"/>
</dbReference>
<comment type="function">
    <text evidence="2">Binds amino acids.</text>
</comment>
<evidence type="ECO:0000259" key="3">
    <source>
        <dbReference type="PROSITE" id="PS51671"/>
    </source>
</evidence>
<accession>A0AAV5HQB6</accession>
<evidence type="ECO:0000256" key="2">
    <source>
        <dbReference type="RuleBase" id="RU369043"/>
    </source>
</evidence>
<dbReference type="Pfam" id="PF01842">
    <property type="entry name" value="ACT"/>
    <property type="match status" value="1"/>
</dbReference>
<protein>
    <recommendedName>
        <fullName evidence="2">ACT domain-containing protein ACR</fullName>
    </recommendedName>
    <alternativeName>
        <fullName evidence="2">Protein ACT DOMAIN REPEATS</fullName>
    </alternativeName>
</protein>
<comment type="caution">
    <text evidence="4">The sequence shown here is derived from an EMBL/GenBank/DDBJ whole genome shotgun (WGS) entry which is preliminary data.</text>
</comment>
<dbReference type="Proteomes" id="UP001054252">
    <property type="component" value="Unassembled WGS sequence"/>
</dbReference>
<dbReference type="InterPro" id="IPR045865">
    <property type="entry name" value="ACT-like_dom_sf"/>
</dbReference>
<keyword evidence="5" id="KW-1185">Reference proteome</keyword>
<feature type="domain" description="ACT" evidence="3">
    <location>
        <begin position="149"/>
        <end position="193"/>
    </location>
</feature>
<evidence type="ECO:0000313" key="5">
    <source>
        <dbReference type="Proteomes" id="UP001054252"/>
    </source>
</evidence>
<evidence type="ECO:0000256" key="1">
    <source>
        <dbReference type="ARBA" id="ARBA00022737"/>
    </source>
</evidence>
<dbReference type="InterPro" id="IPR002912">
    <property type="entry name" value="ACT_dom"/>
</dbReference>
<dbReference type="SUPFAM" id="SSF55021">
    <property type="entry name" value="ACT-like"/>
    <property type="match status" value="1"/>
</dbReference>
<dbReference type="PANTHER" id="PTHR31096:SF22">
    <property type="entry name" value="ACT DOMAIN-CONTAINING PROTEIN ACR4"/>
    <property type="match status" value="1"/>
</dbReference>
<dbReference type="PROSITE" id="PS51671">
    <property type="entry name" value="ACT"/>
    <property type="match status" value="1"/>
</dbReference>
<dbReference type="InterPro" id="IPR040217">
    <property type="entry name" value="ACR1-12"/>
</dbReference>
<gene>
    <name evidence="4" type="ORF">SLEP1_g2149</name>
</gene>
<reference evidence="4 5" key="1">
    <citation type="journal article" date="2021" name="Commun. Biol.">
        <title>The genome of Shorea leprosula (Dipterocarpaceae) highlights the ecological relevance of drought in aseasonal tropical rainforests.</title>
        <authorList>
            <person name="Ng K.K.S."/>
            <person name="Kobayashi M.J."/>
            <person name="Fawcett J.A."/>
            <person name="Hatakeyama M."/>
            <person name="Paape T."/>
            <person name="Ng C.H."/>
            <person name="Ang C.C."/>
            <person name="Tnah L.H."/>
            <person name="Lee C.T."/>
            <person name="Nishiyama T."/>
            <person name="Sese J."/>
            <person name="O'Brien M.J."/>
            <person name="Copetti D."/>
            <person name="Mohd Noor M.I."/>
            <person name="Ong R.C."/>
            <person name="Putra M."/>
            <person name="Sireger I.Z."/>
            <person name="Indrioko S."/>
            <person name="Kosugi Y."/>
            <person name="Izuno A."/>
            <person name="Isagi Y."/>
            <person name="Lee S.L."/>
            <person name="Shimizu K.K."/>
        </authorList>
    </citation>
    <scope>NUCLEOTIDE SEQUENCE [LARGE SCALE GENOMIC DNA]</scope>
    <source>
        <strain evidence="4">214</strain>
    </source>
</reference>
<dbReference type="AlphaFoldDB" id="A0AAV5HQB6"/>
<dbReference type="EMBL" id="BPVZ01000002">
    <property type="protein sequence ID" value="GKU87809.1"/>
    <property type="molecule type" value="Genomic_DNA"/>
</dbReference>
<organism evidence="4 5">
    <name type="scientific">Rubroshorea leprosula</name>
    <dbReference type="NCBI Taxonomy" id="152421"/>
    <lineage>
        <taxon>Eukaryota</taxon>
        <taxon>Viridiplantae</taxon>
        <taxon>Streptophyta</taxon>
        <taxon>Embryophyta</taxon>
        <taxon>Tracheophyta</taxon>
        <taxon>Spermatophyta</taxon>
        <taxon>Magnoliopsida</taxon>
        <taxon>eudicotyledons</taxon>
        <taxon>Gunneridae</taxon>
        <taxon>Pentapetalae</taxon>
        <taxon>rosids</taxon>
        <taxon>malvids</taxon>
        <taxon>Malvales</taxon>
        <taxon>Dipterocarpaceae</taxon>
        <taxon>Rubroshorea</taxon>
    </lineage>
</organism>
<dbReference type="PANTHER" id="PTHR31096">
    <property type="entry name" value="ACT DOMAIN-CONTAINING PROTEIN ACR4-RELATED"/>
    <property type="match status" value="1"/>
</dbReference>
<keyword evidence="1 2" id="KW-0677">Repeat</keyword>
<dbReference type="GO" id="GO:0016597">
    <property type="term" value="F:amino acid binding"/>
    <property type="evidence" value="ECO:0007669"/>
    <property type="project" value="UniProtKB-UniRule"/>
</dbReference>